<dbReference type="InterPro" id="IPR030374">
    <property type="entry name" value="PABS"/>
</dbReference>
<dbReference type="InterPro" id="IPR001045">
    <property type="entry name" value="Spermi_synthase"/>
</dbReference>
<feature type="binding site" evidence="4">
    <location>
        <begin position="138"/>
        <end position="139"/>
    </location>
    <ligand>
        <name>S-methyl-5'-thioadenosine</name>
        <dbReference type="ChEBI" id="CHEBI:17509"/>
    </ligand>
</feature>
<dbReference type="InterPro" id="IPR029063">
    <property type="entry name" value="SAM-dependent_MTases_sf"/>
</dbReference>
<dbReference type="Pfam" id="PF01564">
    <property type="entry name" value="Spermine_synth"/>
    <property type="match status" value="1"/>
</dbReference>
<name>A0A9Q9FFW8_9FIRM</name>
<dbReference type="RefSeq" id="WP_055276717.1">
    <property type="nucleotide sequence ID" value="NZ_CP071249.1"/>
</dbReference>
<keyword evidence="3 4" id="KW-0620">Polyamine biosynthesis</keyword>
<dbReference type="InterPro" id="IPR030373">
    <property type="entry name" value="PABS_CS"/>
</dbReference>
<evidence type="ECO:0000256" key="7">
    <source>
        <dbReference type="RuleBase" id="RU003837"/>
    </source>
</evidence>
<dbReference type="Proteomes" id="UP001058072">
    <property type="component" value="Chromosome"/>
</dbReference>
<dbReference type="GO" id="GO:0008295">
    <property type="term" value="P:spermidine biosynthetic process"/>
    <property type="evidence" value="ECO:0007669"/>
    <property type="project" value="UniProtKB-UniRule"/>
</dbReference>
<organism evidence="10 12">
    <name type="scientific">Turicibacter bilis</name>
    <dbReference type="NCBI Taxonomy" id="2735723"/>
    <lineage>
        <taxon>Bacteria</taxon>
        <taxon>Bacillati</taxon>
        <taxon>Bacillota</taxon>
        <taxon>Erysipelotrichia</taxon>
        <taxon>Erysipelotrichales</taxon>
        <taxon>Turicibacteraceae</taxon>
        <taxon>Turicibacter</taxon>
    </lineage>
</organism>
<reference evidence="10 11" key="1">
    <citation type="submission" date="2021-03" db="EMBL/GenBank/DDBJ databases">
        <title>Comparative Genomics and Metabolomics in the genus Turicibacter.</title>
        <authorList>
            <person name="Maki J."/>
            <person name="Looft T."/>
        </authorList>
    </citation>
    <scope>NUCLEOTIDE SEQUENCE</scope>
    <source>
        <strain evidence="10">ISU324</strain>
        <strain evidence="9 11">MMM721</strain>
    </source>
</reference>
<dbReference type="EC" id="2.5.1.16" evidence="4"/>
<feature type="binding site" evidence="4">
    <location>
        <position position="31"/>
    </location>
    <ligand>
        <name>S-methyl-5'-thioadenosine</name>
        <dbReference type="ChEBI" id="CHEBI:17509"/>
    </ligand>
</feature>
<keyword evidence="11" id="KW-1185">Reference proteome</keyword>
<dbReference type="GO" id="GO:0004766">
    <property type="term" value="F:spermidine synthase activity"/>
    <property type="evidence" value="ECO:0007669"/>
    <property type="project" value="UniProtKB-UniRule"/>
</dbReference>
<evidence type="ECO:0000256" key="3">
    <source>
        <dbReference type="ARBA" id="ARBA00023115"/>
    </source>
</evidence>
<comment type="similarity">
    <text evidence="1 4 6">Belongs to the spermidine/spermine synthase family.</text>
</comment>
<gene>
    <name evidence="4 10" type="primary">speE</name>
    <name evidence="9" type="ORF">J0J69_02475</name>
    <name evidence="10" type="ORF">J0J70_08800</name>
</gene>
<sequence length="288" mass="33161">MEFWYTEEWTENVRFSIKVDQQLYSKKSDFQQVDIFESQELGKFLTLDGLMMVNEKDEFVYHDCIVHTPMCVNPNIKNVLIIGGGDGGTARELSRYSSIEKIDMVEIDELVVRASQEFLPITASKLEEDSRIHLYFEDGVAWVANAKDETYDLIIVDSTDPIGPGEGLFSTEFYQNCYRILSKDGILVNQNESPYFAHNAREMKRAHEKINRIFPIAKVYQAHIPTYPSGHWLFGFASKTFDPIKDAKVDEWNALGLKTKYYNTDIHVGSFMLPTFVKEMLEDAKSSK</sequence>
<evidence type="ECO:0000313" key="9">
    <source>
        <dbReference type="EMBL" id="UUF06472.1"/>
    </source>
</evidence>
<feature type="active site" description="Proton acceptor" evidence="4 5">
    <location>
        <position position="157"/>
    </location>
</feature>
<feature type="binding site" evidence="4">
    <location>
        <begin position="157"/>
        <end position="160"/>
    </location>
    <ligand>
        <name>spermidine</name>
        <dbReference type="ChEBI" id="CHEBI:57834"/>
    </ligand>
</feature>
<comment type="function">
    <text evidence="4">Catalyzes the irreversible transfer of a propylamine group from the amino donor S-adenosylmethioninamine (decarboxy-AdoMet) to putrescine (1,4-diaminobutane) to yield spermidine.</text>
</comment>
<evidence type="ECO:0000256" key="1">
    <source>
        <dbReference type="ARBA" id="ARBA00007867"/>
    </source>
</evidence>
<dbReference type="NCBIfam" id="TIGR00417">
    <property type="entry name" value="speE"/>
    <property type="match status" value="1"/>
</dbReference>
<dbReference type="PROSITE" id="PS01330">
    <property type="entry name" value="PABS_1"/>
    <property type="match status" value="1"/>
</dbReference>
<dbReference type="PROSITE" id="PS51006">
    <property type="entry name" value="PABS_2"/>
    <property type="match status" value="1"/>
</dbReference>
<dbReference type="EMBL" id="CP071249">
    <property type="protein sequence ID" value="UUF06472.1"/>
    <property type="molecule type" value="Genomic_DNA"/>
</dbReference>
<dbReference type="Pfam" id="PF17284">
    <property type="entry name" value="Spermine_synt_N"/>
    <property type="match status" value="1"/>
</dbReference>
<dbReference type="InterPro" id="IPR037163">
    <property type="entry name" value="Spermidine_synt_N_sf"/>
</dbReference>
<dbReference type="InterPro" id="IPR035246">
    <property type="entry name" value="Spermidine_synt_N"/>
</dbReference>
<dbReference type="PANTHER" id="PTHR11558">
    <property type="entry name" value="SPERMIDINE/SPERMINE SYNTHASE"/>
    <property type="match status" value="1"/>
</dbReference>
<dbReference type="Proteomes" id="UP001058016">
    <property type="component" value="Chromosome"/>
</dbReference>
<dbReference type="SUPFAM" id="SSF53335">
    <property type="entry name" value="S-adenosyl-L-methionine-dependent methyltransferases"/>
    <property type="match status" value="1"/>
</dbReference>
<evidence type="ECO:0000256" key="5">
    <source>
        <dbReference type="PROSITE-ProRule" id="PRU00354"/>
    </source>
</evidence>
<evidence type="ECO:0000313" key="10">
    <source>
        <dbReference type="EMBL" id="UUF07720.1"/>
    </source>
</evidence>
<evidence type="ECO:0000313" key="11">
    <source>
        <dbReference type="Proteomes" id="UP001058016"/>
    </source>
</evidence>
<dbReference type="Gene3D" id="2.30.140.10">
    <property type="entry name" value="Spermidine synthase, tetramerisation domain"/>
    <property type="match status" value="1"/>
</dbReference>
<dbReference type="NCBIfam" id="NF002010">
    <property type="entry name" value="PRK00811.1"/>
    <property type="match status" value="1"/>
</dbReference>
<comment type="pathway">
    <text evidence="4">Amine and polyamine biosynthesis; spermidine biosynthesis; spermidine from putrescine: step 1/1.</text>
</comment>
<evidence type="ECO:0000256" key="6">
    <source>
        <dbReference type="RuleBase" id="RU003836"/>
    </source>
</evidence>
<keyword evidence="2 4" id="KW-0808">Transferase</keyword>
<proteinExistence type="inferred from homology"/>
<accession>A0A9Q9FFW8</accession>
<evidence type="ECO:0000256" key="2">
    <source>
        <dbReference type="ARBA" id="ARBA00022679"/>
    </source>
</evidence>
<dbReference type="EMBL" id="CP071250">
    <property type="protein sequence ID" value="UUF07720.1"/>
    <property type="molecule type" value="Genomic_DNA"/>
</dbReference>
<dbReference type="CDD" id="cd02440">
    <property type="entry name" value="AdoMet_MTases"/>
    <property type="match status" value="1"/>
</dbReference>
<feature type="binding site" evidence="4">
    <location>
        <position position="62"/>
    </location>
    <ligand>
        <name>spermidine</name>
        <dbReference type="ChEBI" id="CHEBI:57834"/>
    </ligand>
</feature>
<feature type="binding site" evidence="4">
    <location>
        <position position="164"/>
    </location>
    <ligand>
        <name>S-methyl-5'-thioadenosine</name>
        <dbReference type="ChEBI" id="CHEBI:17509"/>
    </ligand>
</feature>
<feature type="binding site" evidence="4">
    <location>
        <position position="86"/>
    </location>
    <ligand>
        <name>spermidine</name>
        <dbReference type="ChEBI" id="CHEBI:57834"/>
    </ligand>
</feature>
<dbReference type="Gene3D" id="3.40.50.150">
    <property type="entry name" value="Vaccinia Virus protein VP39"/>
    <property type="match status" value="1"/>
</dbReference>
<evidence type="ECO:0000259" key="8">
    <source>
        <dbReference type="PROSITE" id="PS51006"/>
    </source>
</evidence>
<feature type="domain" description="PABS" evidence="8">
    <location>
        <begin position="2"/>
        <end position="239"/>
    </location>
</feature>
<dbReference type="GO" id="GO:0005829">
    <property type="term" value="C:cytosol"/>
    <property type="evidence" value="ECO:0007669"/>
    <property type="project" value="TreeGrafter"/>
</dbReference>
<protein>
    <recommendedName>
        <fullName evidence="4">Polyamine aminopropyltransferase</fullName>
    </recommendedName>
    <alternativeName>
        <fullName evidence="4">Putrescine aminopropyltransferase</fullName>
        <shortName evidence="4">PAPT</shortName>
    </alternativeName>
    <alternativeName>
        <fullName evidence="4">Spermidine synthase</fullName>
        <shortName evidence="4">SPDS</shortName>
        <shortName evidence="4">SPDSY</shortName>
        <ecNumber evidence="4">2.5.1.16</ecNumber>
    </alternativeName>
</protein>
<keyword evidence="4 7" id="KW-0745">Spermidine biosynthesis</keyword>
<dbReference type="AlphaFoldDB" id="A0A9Q9FFW8"/>
<dbReference type="PANTHER" id="PTHR11558:SF11">
    <property type="entry name" value="SPERMIDINE SYNTHASE"/>
    <property type="match status" value="1"/>
</dbReference>
<comment type="subunit">
    <text evidence="4">Homodimer or homotetramer.</text>
</comment>
<comment type="catalytic activity">
    <reaction evidence="4 7">
        <text>S-adenosyl 3-(methylsulfanyl)propylamine + putrescine = S-methyl-5'-thioadenosine + spermidine + H(+)</text>
        <dbReference type="Rhea" id="RHEA:12721"/>
        <dbReference type="ChEBI" id="CHEBI:15378"/>
        <dbReference type="ChEBI" id="CHEBI:17509"/>
        <dbReference type="ChEBI" id="CHEBI:57443"/>
        <dbReference type="ChEBI" id="CHEBI:57834"/>
        <dbReference type="ChEBI" id="CHEBI:326268"/>
        <dbReference type="EC" id="2.5.1.16"/>
    </reaction>
</comment>
<feature type="binding site" evidence="4">
    <location>
        <position position="106"/>
    </location>
    <ligand>
        <name>S-methyl-5'-thioadenosine</name>
        <dbReference type="ChEBI" id="CHEBI:17509"/>
    </ligand>
</feature>
<dbReference type="HAMAP" id="MF_00198">
    <property type="entry name" value="Spermidine_synth"/>
    <property type="match status" value="1"/>
</dbReference>
<evidence type="ECO:0000313" key="12">
    <source>
        <dbReference type="Proteomes" id="UP001058072"/>
    </source>
</evidence>
<evidence type="ECO:0000256" key="4">
    <source>
        <dbReference type="HAMAP-Rule" id="MF_00198"/>
    </source>
</evidence>